<gene>
    <name evidence="2" type="ORF">NCGR_LOCUS10604</name>
</gene>
<feature type="compositionally biased region" description="Low complexity" evidence="1">
    <location>
        <begin position="40"/>
        <end position="57"/>
    </location>
</feature>
<feature type="compositionally biased region" description="Basic residues" evidence="1">
    <location>
        <begin position="28"/>
        <end position="37"/>
    </location>
</feature>
<reference evidence="2" key="1">
    <citation type="submission" date="2020-10" db="EMBL/GenBank/DDBJ databases">
        <authorList>
            <person name="Han B."/>
            <person name="Lu T."/>
            <person name="Zhao Q."/>
            <person name="Huang X."/>
            <person name="Zhao Y."/>
        </authorList>
    </citation>
    <scope>NUCLEOTIDE SEQUENCE</scope>
</reference>
<proteinExistence type="predicted"/>
<protein>
    <submittedName>
        <fullName evidence="2">Uncharacterized protein</fullName>
    </submittedName>
</protein>
<evidence type="ECO:0000313" key="2">
    <source>
        <dbReference type="EMBL" id="CAD6215341.1"/>
    </source>
</evidence>
<sequence>MPATPASRNHHANHRQPLSSPRGPVKAHPSHRIRAHCRLAASACSPSPPSASSTACALRPPPSADRRAACRAPRRSAPSPASCDDTPPKRRPPAPSPGRAARGPQGAAAPRRTNAVGARYGPAAAPARLRPSPSRRFVLAHSCSSDGHACRPPGQGGTKRTPPSPGEMGAAGPLPLANSVYLLLLHHVTGTSFEPTFFLAKRS</sequence>
<evidence type="ECO:0000256" key="1">
    <source>
        <dbReference type="SAM" id="MobiDB-lite"/>
    </source>
</evidence>
<accession>A0A811N6A9</accession>
<organism evidence="2 3">
    <name type="scientific">Miscanthus lutarioriparius</name>
    <dbReference type="NCBI Taxonomy" id="422564"/>
    <lineage>
        <taxon>Eukaryota</taxon>
        <taxon>Viridiplantae</taxon>
        <taxon>Streptophyta</taxon>
        <taxon>Embryophyta</taxon>
        <taxon>Tracheophyta</taxon>
        <taxon>Spermatophyta</taxon>
        <taxon>Magnoliopsida</taxon>
        <taxon>Liliopsida</taxon>
        <taxon>Poales</taxon>
        <taxon>Poaceae</taxon>
        <taxon>PACMAD clade</taxon>
        <taxon>Panicoideae</taxon>
        <taxon>Andropogonodae</taxon>
        <taxon>Andropogoneae</taxon>
        <taxon>Saccharinae</taxon>
        <taxon>Miscanthus</taxon>
    </lineage>
</organism>
<feature type="region of interest" description="Disordered" evidence="1">
    <location>
        <begin position="145"/>
        <end position="171"/>
    </location>
</feature>
<dbReference type="AlphaFoldDB" id="A0A811N6A9"/>
<evidence type="ECO:0000313" key="3">
    <source>
        <dbReference type="Proteomes" id="UP000604825"/>
    </source>
</evidence>
<feature type="region of interest" description="Disordered" evidence="1">
    <location>
        <begin position="1"/>
        <end position="113"/>
    </location>
</feature>
<keyword evidence="3" id="KW-1185">Reference proteome</keyword>
<feature type="compositionally biased region" description="Low complexity" evidence="1">
    <location>
        <begin position="75"/>
        <end position="84"/>
    </location>
</feature>
<dbReference type="Proteomes" id="UP000604825">
    <property type="component" value="Unassembled WGS sequence"/>
</dbReference>
<dbReference type="EMBL" id="CAJGYO010000002">
    <property type="protein sequence ID" value="CAD6215341.1"/>
    <property type="molecule type" value="Genomic_DNA"/>
</dbReference>
<comment type="caution">
    <text evidence="2">The sequence shown here is derived from an EMBL/GenBank/DDBJ whole genome shotgun (WGS) entry which is preliminary data.</text>
</comment>
<name>A0A811N6A9_9POAL</name>
<feature type="compositionally biased region" description="Low complexity" evidence="1">
    <location>
        <begin position="97"/>
        <end position="112"/>
    </location>
</feature>